<evidence type="ECO:0000313" key="3">
    <source>
        <dbReference type="Proteomes" id="UP000321026"/>
    </source>
</evidence>
<dbReference type="AlphaFoldDB" id="A0A5C7J3E1"/>
<sequence>MKMNLKILALFAFSTFVFAQAGERIQNAIEFLKDKASLGKSALEFAKNNKTKALLRKATGLYAIYLLKPKNTIKTLKNATFFNGKQAFISTWFVKDEDTVFGTNKHSLVGKVKVIEEIFPLLENKGFGPLTHVVQRGSRGEWLMLFLAVLVDRKIPTN</sequence>
<name>A0A5C7J3E1_9BACT</name>
<organism evidence="2 3">
    <name type="scientific">Candidatus Dojkabacteria bacterium</name>
    <dbReference type="NCBI Taxonomy" id="2099670"/>
    <lineage>
        <taxon>Bacteria</taxon>
        <taxon>Candidatus Dojkabacteria</taxon>
    </lineage>
</organism>
<evidence type="ECO:0000256" key="1">
    <source>
        <dbReference type="SAM" id="SignalP"/>
    </source>
</evidence>
<feature type="signal peptide" evidence="1">
    <location>
        <begin position="1"/>
        <end position="19"/>
    </location>
</feature>
<comment type="caution">
    <text evidence="2">The sequence shown here is derived from an EMBL/GenBank/DDBJ whole genome shotgun (WGS) entry which is preliminary data.</text>
</comment>
<dbReference type="Proteomes" id="UP000321026">
    <property type="component" value="Unassembled WGS sequence"/>
</dbReference>
<dbReference type="EMBL" id="SSDS01000086">
    <property type="protein sequence ID" value="TXG76045.1"/>
    <property type="molecule type" value="Genomic_DNA"/>
</dbReference>
<proteinExistence type="predicted"/>
<keyword evidence="1" id="KW-0732">Signal</keyword>
<evidence type="ECO:0000313" key="2">
    <source>
        <dbReference type="EMBL" id="TXG76045.1"/>
    </source>
</evidence>
<gene>
    <name evidence="2" type="ORF">E6Q11_05540</name>
</gene>
<reference evidence="2 3" key="1">
    <citation type="submission" date="2018-09" db="EMBL/GenBank/DDBJ databases">
        <title>Metagenome Assembled Genomes from an Advanced Water Purification Facility.</title>
        <authorList>
            <person name="Stamps B.W."/>
            <person name="Spear J.R."/>
        </authorList>
    </citation>
    <scope>NUCLEOTIDE SEQUENCE [LARGE SCALE GENOMIC DNA]</scope>
    <source>
        <strain evidence="2">Bin_63_2</strain>
    </source>
</reference>
<accession>A0A5C7J3E1</accession>
<feature type="chain" id="PRO_5022768238" evidence="1">
    <location>
        <begin position="20"/>
        <end position="158"/>
    </location>
</feature>
<protein>
    <submittedName>
        <fullName evidence="2">Uncharacterized protein</fullName>
    </submittedName>
</protein>